<dbReference type="Proteomes" id="UP000799755">
    <property type="component" value="Unassembled WGS sequence"/>
</dbReference>
<reference evidence="1" key="1">
    <citation type="journal article" date="2020" name="Stud. Mycol.">
        <title>101 Dothideomycetes genomes: a test case for predicting lifestyles and emergence of pathogens.</title>
        <authorList>
            <person name="Haridas S."/>
            <person name="Albert R."/>
            <person name="Binder M."/>
            <person name="Bloem J."/>
            <person name="Labutti K."/>
            <person name="Salamov A."/>
            <person name="Andreopoulos B."/>
            <person name="Baker S."/>
            <person name="Barry K."/>
            <person name="Bills G."/>
            <person name="Bluhm B."/>
            <person name="Cannon C."/>
            <person name="Castanera R."/>
            <person name="Culley D."/>
            <person name="Daum C."/>
            <person name="Ezra D."/>
            <person name="Gonzalez J."/>
            <person name="Henrissat B."/>
            <person name="Kuo A."/>
            <person name="Liang C."/>
            <person name="Lipzen A."/>
            <person name="Lutzoni F."/>
            <person name="Magnuson J."/>
            <person name="Mondo S."/>
            <person name="Nolan M."/>
            <person name="Ohm R."/>
            <person name="Pangilinan J."/>
            <person name="Park H.-J."/>
            <person name="Ramirez L."/>
            <person name="Alfaro M."/>
            <person name="Sun H."/>
            <person name="Tritt A."/>
            <person name="Yoshinaga Y."/>
            <person name="Zwiers L.-H."/>
            <person name="Turgeon B."/>
            <person name="Goodwin S."/>
            <person name="Spatafora J."/>
            <person name="Crous P."/>
            <person name="Grigoriev I."/>
        </authorList>
    </citation>
    <scope>NUCLEOTIDE SEQUENCE</scope>
    <source>
        <strain evidence="1">ATCC 200398</strain>
    </source>
</reference>
<dbReference type="EMBL" id="MU003492">
    <property type="protein sequence ID" value="KAF2477459.1"/>
    <property type="molecule type" value="Genomic_DNA"/>
</dbReference>
<name>A0ACB6RDX4_9PLEO</name>
<gene>
    <name evidence="1" type="ORF">BDR25DRAFT_299390</name>
</gene>
<organism evidence="1 2">
    <name type="scientific">Lindgomyces ingoldianus</name>
    <dbReference type="NCBI Taxonomy" id="673940"/>
    <lineage>
        <taxon>Eukaryota</taxon>
        <taxon>Fungi</taxon>
        <taxon>Dikarya</taxon>
        <taxon>Ascomycota</taxon>
        <taxon>Pezizomycotina</taxon>
        <taxon>Dothideomycetes</taxon>
        <taxon>Pleosporomycetidae</taxon>
        <taxon>Pleosporales</taxon>
        <taxon>Lindgomycetaceae</taxon>
        <taxon>Lindgomyces</taxon>
    </lineage>
</organism>
<evidence type="ECO:0000313" key="2">
    <source>
        <dbReference type="Proteomes" id="UP000799755"/>
    </source>
</evidence>
<keyword evidence="2" id="KW-1185">Reference proteome</keyword>
<sequence length="302" mass="33284">MKYSGLWFIPSPINAADASTKNFTALINNIEAQFDFATRQSPWALSHRLLRSIPPPSQPPSYQHILQLSHLSQGKAYCYIQPFIPPTQTPQHTQIKSEPNSQSQASTPAPTQQFSQSSTLSLSLTPAASGSIIAIPSSQSDSHISFLCNQFSPLWGFRQALQIPNGMTYTAGQFIIHVGEIRASRAGAASASSTTSPGVVVCVTAVYEDELKDIQNKDYHNQDPDDLGFTFLDGGSQDTTTEEVDWTDFECKVRAAWDVVKLGLDFGKVEVREVMMAKERPNAEGEIEATVRMWCEVLRLRG</sequence>
<evidence type="ECO:0000313" key="1">
    <source>
        <dbReference type="EMBL" id="KAF2477459.1"/>
    </source>
</evidence>
<comment type="caution">
    <text evidence="1">The sequence shown here is derived from an EMBL/GenBank/DDBJ whole genome shotgun (WGS) entry which is preliminary data.</text>
</comment>
<protein>
    <submittedName>
        <fullName evidence="1">Uncharacterized protein</fullName>
    </submittedName>
</protein>
<accession>A0ACB6RDX4</accession>
<proteinExistence type="predicted"/>